<dbReference type="Proteomes" id="UP000663850">
    <property type="component" value="Unassembled WGS sequence"/>
</dbReference>
<evidence type="ECO:0000259" key="2">
    <source>
        <dbReference type="Pfam" id="PF00350"/>
    </source>
</evidence>
<dbReference type="AlphaFoldDB" id="A0A8H3HFR8"/>
<dbReference type="EMBL" id="CAJMWZ010005842">
    <property type="protein sequence ID" value="CAE6511718.1"/>
    <property type="molecule type" value="Genomic_DNA"/>
</dbReference>
<dbReference type="Gene3D" id="3.40.50.300">
    <property type="entry name" value="P-loop containing nucleotide triphosphate hydrolases"/>
    <property type="match status" value="2"/>
</dbReference>
<dbReference type="PANTHER" id="PTHR36681">
    <property type="entry name" value="NUCLEAR GTPASE, GERMINAL CENTER-ASSOCIATED, TANDEM DUPLICATE 3"/>
    <property type="match status" value="1"/>
</dbReference>
<comment type="caution">
    <text evidence="3">The sequence shown here is derived from an EMBL/GenBank/DDBJ whole genome shotgun (WGS) entry which is preliminary data.</text>
</comment>
<dbReference type="PANTHER" id="PTHR36681:SF3">
    <property type="entry name" value="NUCLEAR GTPASE, GERMINAL CENTER-ASSOCIATED, TANDEM DUPLICATE 3"/>
    <property type="match status" value="1"/>
</dbReference>
<evidence type="ECO:0000313" key="3">
    <source>
        <dbReference type="EMBL" id="CAE6511718.1"/>
    </source>
</evidence>
<dbReference type="Pfam" id="PF00350">
    <property type="entry name" value="Dynamin_N"/>
    <property type="match status" value="1"/>
</dbReference>
<sequence>MAPDEVIKGETDENEARQLLIDTSRDGALNSLMSLPNPTGTTLQTVDSDPRPTEGAGSTLHTRPCPCPAPNSLPELEMKPIFVPSPWPTYLTLPKQPYSDFVTAADINYTPQAALEQALLMLQTVEDCIRQLKMHTELRKIMWRKKISELKTYNHGFITIAICGGTGAGKSSLINAVLDESTKWLNTVNPHYIAAHILPTSDSKACTSAIVEVRYHRHPFYSAEVEFFTRSEWGTEIGMLGDDVRIHQSNPDGDIQFDPEFLAHLKAAWQKWDALYPSLSRETLGTKKPDDIIDSDPDTARVLGSKQTIEGGTPTEFRNKLASFITAKSGTHPQLWPLVKRVRVYVKCAALESGSRLVDLPGTGDVNEARNNIAKGYLKEADYIWIVAPIKRAADESAANDLIDENLKTNLRHNKYDHRHVAFIATGTDHVSEREIIESLDLHQDANLLEIQSELAGISEALKQGKNEAHTLAGEVEGDIYKVSRLEKRRTELKKKKKRTLAGKRNEVCNPEYCAL</sequence>
<feature type="compositionally biased region" description="Polar residues" evidence="1">
    <location>
        <begin position="31"/>
        <end position="47"/>
    </location>
</feature>
<accession>A0A8H3HFR8</accession>
<feature type="region of interest" description="Disordered" evidence="1">
    <location>
        <begin position="31"/>
        <end position="65"/>
    </location>
</feature>
<gene>
    <name evidence="3" type="ORF">RDB_LOCUS107317</name>
</gene>
<reference evidence="3" key="1">
    <citation type="submission" date="2021-01" db="EMBL/GenBank/DDBJ databases">
        <authorList>
            <person name="Kaushik A."/>
        </authorList>
    </citation>
    <scope>NUCLEOTIDE SEQUENCE</scope>
    <source>
        <strain evidence="3">Type strain: AG8-Rh-89/</strain>
    </source>
</reference>
<dbReference type="InterPro" id="IPR045063">
    <property type="entry name" value="Dynamin_N"/>
</dbReference>
<organism evidence="3 4">
    <name type="scientific">Rhizoctonia solani</name>
    <dbReference type="NCBI Taxonomy" id="456999"/>
    <lineage>
        <taxon>Eukaryota</taxon>
        <taxon>Fungi</taxon>
        <taxon>Dikarya</taxon>
        <taxon>Basidiomycota</taxon>
        <taxon>Agaricomycotina</taxon>
        <taxon>Agaricomycetes</taxon>
        <taxon>Cantharellales</taxon>
        <taxon>Ceratobasidiaceae</taxon>
        <taxon>Rhizoctonia</taxon>
    </lineage>
</organism>
<feature type="domain" description="Dynamin N-terminal" evidence="2">
    <location>
        <begin position="160"/>
        <end position="411"/>
    </location>
</feature>
<protein>
    <recommendedName>
        <fullName evidence="2">Dynamin N-terminal domain-containing protein</fullName>
    </recommendedName>
</protein>
<evidence type="ECO:0000313" key="4">
    <source>
        <dbReference type="Proteomes" id="UP000663850"/>
    </source>
</evidence>
<proteinExistence type="predicted"/>
<dbReference type="InterPro" id="IPR027417">
    <property type="entry name" value="P-loop_NTPase"/>
</dbReference>
<dbReference type="SUPFAM" id="SSF52540">
    <property type="entry name" value="P-loop containing nucleoside triphosphate hydrolases"/>
    <property type="match status" value="1"/>
</dbReference>
<name>A0A8H3HFR8_9AGAM</name>
<evidence type="ECO:0000256" key="1">
    <source>
        <dbReference type="SAM" id="MobiDB-lite"/>
    </source>
</evidence>